<evidence type="ECO:0000256" key="5">
    <source>
        <dbReference type="SAM" id="MobiDB-lite"/>
    </source>
</evidence>
<comment type="similarity">
    <text evidence="2">Belongs to the expansin family. Expansin B subfamily.</text>
</comment>
<dbReference type="PROSITE" id="PS50843">
    <property type="entry name" value="EXPANSIN_CBD"/>
    <property type="match status" value="1"/>
</dbReference>
<dbReference type="Pfam" id="PF01357">
    <property type="entry name" value="Expansin_C"/>
    <property type="match status" value="1"/>
</dbReference>
<dbReference type="SUPFAM" id="SSF50685">
    <property type="entry name" value="Barwin-like endoglucanases"/>
    <property type="match status" value="1"/>
</dbReference>
<evidence type="ECO:0000256" key="1">
    <source>
        <dbReference type="ARBA" id="ARBA00004613"/>
    </source>
</evidence>
<dbReference type="SUPFAM" id="SSF49590">
    <property type="entry name" value="PHL pollen allergen"/>
    <property type="match status" value="1"/>
</dbReference>
<dbReference type="PRINTS" id="PR01225">
    <property type="entry name" value="EXPANSNFAMLY"/>
</dbReference>
<dbReference type="PANTHER" id="PTHR31692">
    <property type="entry name" value="EXPANSIN-B3"/>
    <property type="match status" value="1"/>
</dbReference>
<dbReference type="Gene3D" id="2.60.40.760">
    <property type="entry name" value="Expansin, cellulose-binding-like domain"/>
    <property type="match status" value="1"/>
</dbReference>
<gene>
    <name evidence="7" type="ORF">TRIUR3_08652</name>
</gene>
<feature type="region of interest" description="Disordered" evidence="5">
    <location>
        <begin position="347"/>
        <end position="372"/>
    </location>
</feature>
<name>M7ZPA6_TRIUA</name>
<evidence type="ECO:0000313" key="7">
    <source>
        <dbReference type="EMBL" id="EMS54195.1"/>
    </source>
</evidence>
<accession>M7ZPA6</accession>
<dbReference type="OMA" id="CMNEAAH"/>
<dbReference type="PROSITE" id="PS50842">
    <property type="entry name" value="EXPANSIN_EG45"/>
    <property type="match status" value="1"/>
</dbReference>
<dbReference type="Gene3D" id="2.40.40.10">
    <property type="entry name" value="RlpA-like domain"/>
    <property type="match status" value="1"/>
</dbReference>
<evidence type="ECO:0000256" key="4">
    <source>
        <dbReference type="ARBA" id="ARBA00022729"/>
    </source>
</evidence>
<dbReference type="CDD" id="cd22275">
    <property type="entry name" value="DPBB_EXPB_N"/>
    <property type="match status" value="1"/>
</dbReference>
<dbReference type="InterPro" id="IPR007112">
    <property type="entry name" value="Expansin/allergen_DPBB_dom"/>
</dbReference>
<evidence type="ECO:0000256" key="3">
    <source>
        <dbReference type="ARBA" id="ARBA00022525"/>
    </source>
</evidence>
<dbReference type="InterPro" id="IPR007118">
    <property type="entry name" value="Expan_Lol_pI"/>
</dbReference>
<evidence type="ECO:0000256" key="6">
    <source>
        <dbReference type="SAM" id="SignalP"/>
    </source>
</evidence>
<reference evidence="7" key="1">
    <citation type="journal article" date="2013" name="Nature">
        <title>Draft genome of the wheat A-genome progenitor Triticum urartu.</title>
        <authorList>
            <person name="Ling H.Q."/>
            <person name="Zhao S."/>
            <person name="Liu D."/>
            <person name="Wang J."/>
            <person name="Sun H."/>
            <person name="Zhang C."/>
            <person name="Fan H."/>
            <person name="Li D."/>
            <person name="Dong L."/>
            <person name="Tao Y."/>
            <person name="Gao C."/>
            <person name="Wu H."/>
            <person name="Li Y."/>
            <person name="Cui Y."/>
            <person name="Guo X."/>
            <person name="Zheng S."/>
            <person name="Wang B."/>
            <person name="Yu K."/>
            <person name="Liang Q."/>
            <person name="Yang W."/>
            <person name="Lou X."/>
            <person name="Chen J."/>
            <person name="Feng M."/>
            <person name="Jian J."/>
            <person name="Zhang X."/>
            <person name="Luo G."/>
            <person name="Jiang Y."/>
            <person name="Liu J."/>
            <person name="Wang Z."/>
            <person name="Sha Y."/>
            <person name="Zhang B."/>
            <person name="Wu H."/>
            <person name="Tang D."/>
            <person name="Shen Q."/>
            <person name="Xue P."/>
            <person name="Zou S."/>
            <person name="Wang X."/>
            <person name="Liu X."/>
            <person name="Wang F."/>
            <person name="Yang Y."/>
            <person name="An X."/>
            <person name="Dong Z."/>
            <person name="Zhang K."/>
            <person name="Zhang X."/>
            <person name="Luo M.C."/>
            <person name="Dvorak J."/>
            <person name="Tong Y."/>
            <person name="Wang J."/>
            <person name="Yang H."/>
            <person name="Li Z."/>
            <person name="Wang D."/>
            <person name="Zhang A."/>
            <person name="Wang J."/>
        </authorList>
    </citation>
    <scope>NUCLEOTIDE SEQUENCE</scope>
</reference>
<comment type="subcellular location">
    <subcellularLocation>
        <location evidence="1">Secreted</location>
    </subcellularLocation>
</comment>
<keyword evidence="3" id="KW-0964">Secreted</keyword>
<sequence length="372" mass="39105">MASKLQLLSFIATRVVIASLFHPCAPIEIHHELSGWSNGIATWYGDANGAGSEGGACGYQYAVDQPPFSSMIAAGGPVIYDSGDGCGACYRVVCGGNQACSGIPVTVVITDQGPGGGPCLSGLVDGQCQNEAAHFDMSGTAFGAMAKPGQADQLRGAGLIQIQYTRYAQVDGTHIGHGYSSWPLAMALLWPPLIRRVSICVCSVTCDWTGVGLTFKVDSGSNPNYLAILVEYEDGDSDLYAVDIMQSGAGATGVWIPMQQSWGAVWKLSGSTLQGPFSIRLTFRSGKMLVAGNAIPTGWNPGVAYQPGGVAVRERASDGRRRYGFEGGVGWLGSLLRVLVGHPHRVDPRRGIPAGRRGGEGKGERRSPALWV</sequence>
<dbReference type="InterPro" id="IPR009009">
    <property type="entry name" value="RlpA-like_DPBB"/>
</dbReference>
<dbReference type="GO" id="GO:0005576">
    <property type="term" value="C:extracellular region"/>
    <property type="evidence" value="ECO:0007669"/>
    <property type="project" value="UniProtKB-SubCell"/>
</dbReference>
<dbReference type="PANTHER" id="PTHR31692:SF14">
    <property type="entry name" value="EXPANSIN-B12"/>
    <property type="match status" value="1"/>
</dbReference>
<organism evidence="7">
    <name type="scientific">Triticum urartu</name>
    <name type="common">Red wild einkorn</name>
    <name type="synonym">Crithodium urartu</name>
    <dbReference type="NCBI Taxonomy" id="4572"/>
    <lineage>
        <taxon>Eukaryota</taxon>
        <taxon>Viridiplantae</taxon>
        <taxon>Streptophyta</taxon>
        <taxon>Embryophyta</taxon>
        <taxon>Tracheophyta</taxon>
        <taxon>Spermatophyta</taxon>
        <taxon>Magnoliopsida</taxon>
        <taxon>Liliopsida</taxon>
        <taxon>Poales</taxon>
        <taxon>Poaceae</taxon>
        <taxon>BOP clade</taxon>
        <taxon>Pooideae</taxon>
        <taxon>Triticodae</taxon>
        <taxon>Triticeae</taxon>
        <taxon>Triticinae</taxon>
        <taxon>Triticum</taxon>
    </lineage>
</organism>
<dbReference type="InterPro" id="IPR007117">
    <property type="entry name" value="Expansin_CBD"/>
</dbReference>
<dbReference type="STRING" id="4572.M7ZPA6"/>
<dbReference type="AlphaFoldDB" id="M7ZPA6"/>
<dbReference type="SMART" id="SM00837">
    <property type="entry name" value="DPBB_1"/>
    <property type="match status" value="1"/>
</dbReference>
<evidence type="ECO:0000256" key="2">
    <source>
        <dbReference type="ARBA" id="ARBA00005650"/>
    </source>
</evidence>
<feature type="signal peptide" evidence="6">
    <location>
        <begin position="1"/>
        <end position="26"/>
    </location>
</feature>
<protein>
    <submittedName>
        <fullName evidence="7">Expansin-B12</fullName>
    </submittedName>
</protein>
<dbReference type="InterPro" id="IPR036749">
    <property type="entry name" value="Expansin_CBD_sf"/>
</dbReference>
<dbReference type="EMBL" id="KD184794">
    <property type="protein sequence ID" value="EMS54195.1"/>
    <property type="molecule type" value="Genomic_DNA"/>
</dbReference>
<keyword evidence="4 6" id="KW-0732">Signal</keyword>
<dbReference type="eggNOG" id="ENOG502R560">
    <property type="taxonomic scope" value="Eukaryota"/>
</dbReference>
<proteinExistence type="inferred from homology"/>
<feature type="compositionally biased region" description="Basic and acidic residues" evidence="5">
    <location>
        <begin position="357"/>
        <end position="372"/>
    </location>
</feature>
<feature type="chain" id="PRO_5010837362" evidence="6">
    <location>
        <begin position="27"/>
        <end position="372"/>
    </location>
</feature>
<dbReference type="InterPro" id="IPR036908">
    <property type="entry name" value="RlpA-like_sf"/>
</dbReference>
<dbReference type="Pfam" id="PF03330">
    <property type="entry name" value="DPBB_1"/>
    <property type="match status" value="1"/>
</dbReference>